<dbReference type="InterPro" id="IPR050336">
    <property type="entry name" value="Chromosome_partition/occlusion"/>
</dbReference>
<evidence type="ECO:0000313" key="4">
    <source>
        <dbReference type="Proteomes" id="UP001163550"/>
    </source>
</evidence>
<keyword evidence="4" id="KW-1185">Reference proteome</keyword>
<comment type="similarity">
    <text evidence="1">Belongs to the ParB family.</text>
</comment>
<dbReference type="SMART" id="SM00470">
    <property type="entry name" value="ParB"/>
    <property type="match status" value="1"/>
</dbReference>
<dbReference type="Gene3D" id="3.90.1530.30">
    <property type="match status" value="1"/>
</dbReference>
<dbReference type="InterPro" id="IPR036086">
    <property type="entry name" value="ParB/Sulfiredoxin_sf"/>
</dbReference>
<dbReference type="PANTHER" id="PTHR33375:SF1">
    <property type="entry name" value="CHROMOSOME-PARTITIONING PROTEIN PARB-RELATED"/>
    <property type="match status" value="1"/>
</dbReference>
<dbReference type="NCBIfam" id="TIGR00180">
    <property type="entry name" value="parB_part"/>
    <property type="match status" value="1"/>
</dbReference>
<dbReference type="Pfam" id="PF02195">
    <property type="entry name" value="ParB_N"/>
    <property type="match status" value="1"/>
</dbReference>
<evidence type="ECO:0000256" key="1">
    <source>
        <dbReference type="ARBA" id="ARBA00006295"/>
    </source>
</evidence>
<proteinExistence type="inferred from homology"/>
<protein>
    <submittedName>
        <fullName evidence="3">ParB/RepB/Spo0J family partition protein</fullName>
    </submittedName>
</protein>
<evidence type="ECO:0000313" key="3">
    <source>
        <dbReference type="EMBL" id="UYO64671.1"/>
    </source>
</evidence>
<dbReference type="InterPro" id="IPR004437">
    <property type="entry name" value="ParB/RepB/Spo0J"/>
</dbReference>
<gene>
    <name evidence="3" type="ORF">LNN31_08215</name>
</gene>
<dbReference type="SUPFAM" id="SSF110849">
    <property type="entry name" value="ParB/Sulfiredoxin"/>
    <property type="match status" value="1"/>
</dbReference>
<dbReference type="PANTHER" id="PTHR33375">
    <property type="entry name" value="CHROMOSOME-PARTITIONING PROTEIN PARB-RELATED"/>
    <property type="match status" value="1"/>
</dbReference>
<dbReference type="Proteomes" id="UP001163550">
    <property type="component" value="Chromosome"/>
</dbReference>
<sequence>MVDTKDKFSGLFGGGFDDAFSDEGDILLIDVDDLIPFKQHLFSPYDEETMDDLVRSIDDMGQLSPCLVREHPEQEGKYEILSGHNRAEACQRLNQQVKVIVFPDELTDDQAKLIVIESNIKQRTLQALAPSEQAKIIAEHHRLIRKQGKRTDLAKLIDDLDENEKTEESSPYNLSKRQINNYVRIDEYLCEPLKILMDDGKLPVKAASELSFIIDEESQEAVADFVKDGGKISEGKAKQLRKKAEDETLSTNQVKKIVLEKKTSPKLKVVIPDEMISSIFFNMCKEEILELIENAVAAYQED</sequence>
<organism evidence="3 4">
    <name type="scientific">Acetobacterium wieringae</name>
    <dbReference type="NCBI Taxonomy" id="52694"/>
    <lineage>
        <taxon>Bacteria</taxon>
        <taxon>Bacillati</taxon>
        <taxon>Bacillota</taxon>
        <taxon>Clostridia</taxon>
        <taxon>Eubacteriales</taxon>
        <taxon>Eubacteriaceae</taxon>
        <taxon>Acetobacterium</taxon>
    </lineage>
</organism>
<name>A0ABY6HJF1_9FIRM</name>
<accession>A0ABY6HJF1</accession>
<dbReference type="InterPro" id="IPR003115">
    <property type="entry name" value="ParB_N"/>
</dbReference>
<dbReference type="RefSeq" id="WP_228881166.1">
    <property type="nucleotide sequence ID" value="NZ_CABIIK010000031.1"/>
</dbReference>
<dbReference type="EMBL" id="CP087994">
    <property type="protein sequence ID" value="UYO64671.1"/>
    <property type="molecule type" value="Genomic_DNA"/>
</dbReference>
<evidence type="ECO:0000259" key="2">
    <source>
        <dbReference type="SMART" id="SM00470"/>
    </source>
</evidence>
<feature type="domain" description="ParB-like N-terminal" evidence="2">
    <location>
        <begin position="27"/>
        <end position="120"/>
    </location>
</feature>
<dbReference type="Gene3D" id="1.10.10.2830">
    <property type="match status" value="1"/>
</dbReference>
<reference evidence="3" key="1">
    <citation type="submission" date="2021-11" db="EMBL/GenBank/DDBJ databases">
        <title>Isoprene-degrading acetogen.</title>
        <authorList>
            <person name="Yang Y."/>
            <person name="Jin H."/>
            <person name="Yan J."/>
        </authorList>
    </citation>
    <scope>NUCLEOTIDE SEQUENCE</scope>
    <source>
        <strain evidence="3">Berkeley</strain>
    </source>
</reference>